<keyword evidence="2" id="KW-1185">Reference proteome</keyword>
<gene>
    <name evidence="1" type="ORF">SAMN05421553_0376</name>
</gene>
<accession>A0A1H4Q0P6</accession>
<protein>
    <submittedName>
        <fullName evidence="1">Uncharacterized protein</fullName>
    </submittedName>
</protein>
<dbReference type="STRING" id="53406.SAMN05421553_0376"/>
<dbReference type="Proteomes" id="UP000242849">
    <property type="component" value="Unassembled WGS sequence"/>
</dbReference>
<name>A0A1H4Q0P6_PSEAG</name>
<proteinExistence type="predicted"/>
<dbReference type="AlphaFoldDB" id="A0A1H4Q0P6"/>
<evidence type="ECO:0000313" key="1">
    <source>
        <dbReference type="EMBL" id="SEC13078.1"/>
    </source>
</evidence>
<organism evidence="1 2">
    <name type="scientific">Pseudomonas anguilliseptica</name>
    <dbReference type="NCBI Taxonomy" id="53406"/>
    <lineage>
        <taxon>Bacteria</taxon>
        <taxon>Pseudomonadati</taxon>
        <taxon>Pseudomonadota</taxon>
        <taxon>Gammaproteobacteria</taxon>
        <taxon>Pseudomonadales</taxon>
        <taxon>Pseudomonadaceae</taxon>
        <taxon>Pseudomonas</taxon>
    </lineage>
</organism>
<evidence type="ECO:0000313" key="2">
    <source>
        <dbReference type="Proteomes" id="UP000242849"/>
    </source>
</evidence>
<sequence>MSRRYPDGTRKQYQSFLLRLNVDVIQQLDLPKSFTRHNNDLSFLVNELLSGYVNELIDIKENSDNEKDVVSE</sequence>
<dbReference type="RefSeq" id="WP_139272624.1">
    <property type="nucleotide sequence ID" value="NZ_CP156749.1"/>
</dbReference>
<reference evidence="2" key="1">
    <citation type="submission" date="2016-10" db="EMBL/GenBank/DDBJ databases">
        <authorList>
            <person name="Varghese N."/>
            <person name="Submissions S."/>
        </authorList>
    </citation>
    <scope>NUCLEOTIDE SEQUENCE [LARGE SCALE GENOMIC DNA]</scope>
    <source>
        <strain evidence="2">DSM 12111</strain>
    </source>
</reference>
<dbReference type="EMBL" id="FNSC01000001">
    <property type="protein sequence ID" value="SEC13078.1"/>
    <property type="molecule type" value="Genomic_DNA"/>
</dbReference>